<evidence type="ECO:0008006" key="3">
    <source>
        <dbReference type="Google" id="ProtNLM"/>
    </source>
</evidence>
<organism evidence="1 2">
    <name type="scientific">Phaeobacter gallaeciensis</name>
    <dbReference type="NCBI Taxonomy" id="60890"/>
    <lineage>
        <taxon>Bacteria</taxon>
        <taxon>Pseudomonadati</taxon>
        <taxon>Pseudomonadota</taxon>
        <taxon>Alphaproteobacteria</taxon>
        <taxon>Rhodobacterales</taxon>
        <taxon>Roseobacteraceae</taxon>
        <taxon>Phaeobacter</taxon>
    </lineage>
</organism>
<protein>
    <recommendedName>
        <fullName evidence="3">Preprotein translocase subunit SecD</fullName>
    </recommendedName>
</protein>
<dbReference type="OrthoDB" id="7709475at2"/>
<name>A0A366X0P6_9RHOB</name>
<proteinExistence type="predicted"/>
<evidence type="ECO:0000313" key="2">
    <source>
        <dbReference type="Proteomes" id="UP000252706"/>
    </source>
</evidence>
<dbReference type="AlphaFoldDB" id="A0A366X0P6"/>
<dbReference type="Gene3D" id="3.30.1360.200">
    <property type="match status" value="1"/>
</dbReference>
<evidence type="ECO:0000313" key="1">
    <source>
        <dbReference type="EMBL" id="RBW56906.1"/>
    </source>
</evidence>
<accession>A0A366X0P6</accession>
<sequence length="154" mass="16781">MTRTNMTVIAAITVAVAMSFWAGSEFRQAQIDDRCLDLGGGRNPGQYPICVVEMQNTALWLGPIRVTQNDVVELELQRGVDGQSQVRLELTAEIASPLAAFTEQSIGKNLDIRIGGQLVNSVHIADAIQGTNFILALSKTQAEKLEKLLTRNTN</sequence>
<comment type="caution">
    <text evidence="1">The sequence shown here is derived from an EMBL/GenBank/DDBJ whole genome shotgun (WGS) entry which is preliminary data.</text>
</comment>
<gene>
    <name evidence="1" type="ORF">DS909_08625</name>
</gene>
<dbReference type="EMBL" id="QOCE01000024">
    <property type="protein sequence ID" value="RBW56906.1"/>
    <property type="molecule type" value="Genomic_DNA"/>
</dbReference>
<reference evidence="1 2" key="1">
    <citation type="submission" date="2018-07" db="EMBL/GenBank/DDBJ databases">
        <title>Modular assembly of carbohydrate-degrading microbial communities in the ocean.</title>
        <authorList>
            <person name="Enke T.N."/>
            <person name="Datta M.S."/>
            <person name="Schwartzman J.A."/>
            <person name="Cermak N."/>
            <person name="Schmitz D.A."/>
            <person name="Barrere J."/>
            <person name="Cordero O.X."/>
        </authorList>
    </citation>
    <scope>NUCLEOTIDE SEQUENCE [LARGE SCALE GENOMIC DNA]</scope>
    <source>
        <strain evidence="1 2">C3M10</strain>
    </source>
</reference>
<dbReference type="RefSeq" id="WP_113823045.1">
    <property type="nucleotide sequence ID" value="NZ_QOCE01000024.1"/>
</dbReference>
<dbReference type="Proteomes" id="UP000252706">
    <property type="component" value="Unassembled WGS sequence"/>
</dbReference>